<proteinExistence type="predicted"/>
<evidence type="ECO:0000313" key="1">
    <source>
        <dbReference type="EMBL" id="MDX8472923.1"/>
    </source>
</evidence>
<protein>
    <submittedName>
        <fullName evidence="1">Uncharacterized protein</fullName>
    </submittedName>
</protein>
<dbReference type="RefSeq" id="WP_320315753.1">
    <property type="nucleotide sequence ID" value="NZ_JAVIIX010000002.1"/>
</dbReference>
<reference evidence="1 2" key="1">
    <citation type="submission" date="2023-08" db="EMBL/GenBank/DDBJ databases">
        <title>Implementing the SeqCode for naming new Mesorhizobium species isolated from Vachellia karroo root nodules.</title>
        <authorList>
            <person name="Van Lill M."/>
        </authorList>
    </citation>
    <scope>NUCLEOTIDE SEQUENCE [LARGE SCALE GENOMIC DNA]</scope>
    <source>
        <strain evidence="1 2">VK23A</strain>
    </source>
</reference>
<evidence type="ECO:0000313" key="2">
    <source>
        <dbReference type="Proteomes" id="UP001271780"/>
    </source>
</evidence>
<comment type="caution">
    <text evidence="1">The sequence shown here is derived from an EMBL/GenBank/DDBJ whole genome shotgun (WGS) entry which is preliminary data.</text>
</comment>
<sequence>MAVRRLAARHGLHQPRFPGMNAPFSPSEAADLLMHRQALCIQKALEKSVIRVAGAKRLGHEYVN</sequence>
<dbReference type="Proteomes" id="UP001271780">
    <property type="component" value="Unassembled WGS sequence"/>
</dbReference>
<name>A0ABU4XEI1_9HYPH</name>
<organism evidence="1 2">
    <name type="scientific">Mesorhizobium dulcispinae</name>
    <dbReference type="NCBI Taxonomy" id="3072316"/>
    <lineage>
        <taxon>Bacteria</taxon>
        <taxon>Pseudomonadati</taxon>
        <taxon>Pseudomonadota</taxon>
        <taxon>Alphaproteobacteria</taxon>
        <taxon>Hyphomicrobiales</taxon>
        <taxon>Phyllobacteriaceae</taxon>
        <taxon>Mesorhizobium</taxon>
    </lineage>
</organism>
<gene>
    <name evidence="1" type="ORF">RFM27_12645</name>
</gene>
<accession>A0ABU4XEI1</accession>
<keyword evidence="2" id="KW-1185">Reference proteome</keyword>
<dbReference type="EMBL" id="JAVIIZ010000006">
    <property type="protein sequence ID" value="MDX8472923.1"/>
    <property type="molecule type" value="Genomic_DNA"/>
</dbReference>